<protein>
    <submittedName>
        <fullName evidence="1">Uncharacterized protein</fullName>
    </submittedName>
</protein>
<sequence>MMFYCLFLRGAPHHSEAKFLKCTLLVLPLICGGATRLRRG</sequence>
<dbReference type="EMBL" id="AP009240">
    <property type="protein sequence ID" value="BAG76250.1"/>
    <property type="molecule type" value="Genomic_DNA"/>
</dbReference>
<proteinExistence type="predicted"/>
<accession>A0A979GDJ0</accession>
<dbReference type="AlphaFoldDB" id="A0A979GDJ0"/>
<organism evidence="1 2">
    <name type="scientific">Escherichia coli (strain SE11)</name>
    <dbReference type="NCBI Taxonomy" id="409438"/>
    <lineage>
        <taxon>Bacteria</taxon>
        <taxon>Pseudomonadati</taxon>
        <taxon>Pseudomonadota</taxon>
        <taxon>Gammaproteobacteria</taxon>
        <taxon>Enterobacterales</taxon>
        <taxon>Enterobacteriaceae</taxon>
        <taxon>Escherichia</taxon>
    </lineage>
</organism>
<evidence type="ECO:0000313" key="1">
    <source>
        <dbReference type="EMBL" id="BAG76250.1"/>
    </source>
</evidence>
<reference evidence="1 2" key="1">
    <citation type="journal article" date="2008" name="DNA Res.">
        <title>Complete genome sequence and comparative analysis of the wild-type commensal Escherichia coli strain SE11 isolated from a healthy adult.</title>
        <authorList>
            <person name="Oshima K."/>
            <person name="Toh H."/>
            <person name="Ogura Y."/>
            <person name="Sasamoto H."/>
            <person name="Morita H."/>
            <person name="Park S.-H."/>
            <person name="Ooka T."/>
            <person name="Iyoda S."/>
            <person name="Taylor T.D."/>
            <person name="Hayashi T."/>
            <person name="Itoh K."/>
            <person name="Hattori M."/>
        </authorList>
    </citation>
    <scope>NUCLEOTIDE SEQUENCE [LARGE SCALE GENOMIC DNA]</scope>
    <source>
        <strain evidence="1 2">SE11</strain>
    </source>
</reference>
<dbReference type="Proteomes" id="UP000008199">
    <property type="component" value="Chromosome"/>
</dbReference>
<evidence type="ECO:0000313" key="2">
    <source>
        <dbReference type="Proteomes" id="UP000008199"/>
    </source>
</evidence>
<dbReference type="KEGG" id="ecy:ECSE_0726"/>
<gene>
    <name evidence="1" type="ordered locus">ECSE_0726</name>
</gene>
<name>A0A979GDJ0_ECOSE</name>